<feature type="compositionally biased region" description="Low complexity" evidence="1">
    <location>
        <begin position="978"/>
        <end position="990"/>
    </location>
</feature>
<feature type="compositionally biased region" description="Polar residues" evidence="1">
    <location>
        <begin position="908"/>
        <end position="918"/>
    </location>
</feature>
<feature type="region of interest" description="Disordered" evidence="1">
    <location>
        <begin position="488"/>
        <end position="724"/>
    </location>
</feature>
<feature type="compositionally biased region" description="Low complexity" evidence="1">
    <location>
        <begin position="693"/>
        <end position="703"/>
    </location>
</feature>
<evidence type="ECO:0000256" key="1">
    <source>
        <dbReference type="SAM" id="MobiDB-lite"/>
    </source>
</evidence>
<reference evidence="2 3" key="1">
    <citation type="journal article" date="2017" name="Curr. Biol.">
        <title>Genome architecture and evolution of a unichromosomal asexual nematode.</title>
        <authorList>
            <person name="Fradin H."/>
            <person name="Zegar C."/>
            <person name="Gutwein M."/>
            <person name="Lucas J."/>
            <person name="Kovtun M."/>
            <person name="Corcoran D."/>
            <person name="Baugh L.R."/>
            <person name="Kiontke K."/>
            <person name="Gunsalus K."/>
            <person name="Fitch D.H."/>
            <person name="Piano F."/>
        </authorList>
    </citation>
    <scope>NUCLEOTIDE SEQUENCE [LARGE SCALE GENOMIC DNA]</scope>
    <source>
        <strain evidence="2">PF1309</strain>
    </source>
</reference>
<dbReference type="Proteomes" id="UP000218231">
    <property type="component" value="Unassembled WGS sequence"/>
</dbReference>
<dbReference type="AlphaFoldDB" id="A0A2A2JZT3"/>
<feature type="compositionally biased region" description="Pro residues" evidence="1">
    <location>
        <begin position="953"/>
        <end position="968"/>
    </location>
</feature>
<feature type="compositionally biased region" description="Basic and acidic residues" evidence="1">
    <location>
        <begin position="144"/>
        <end position="156"/>
    </location>
</feature>
<name>A0A2A2JZT3_9BILA</name>
<feature type="compositionally biased region" description="Polar residues" evidence="1">
    <location>
        <begin position="651"/>
        <end position="669"/>
    </location>
</feature>
<dbReference type="OrthoDB" id="5820586at2759"/>
<feature type="compositionally biased region" description="Polar residues" evidence="1">
    <location>
        <begin position="625"/>
        <end position="634"/>
    </location>
</feature>
<feature type="compositionally biased region" description="Low complexity" evidence="1">
    <location>
        <begin position="558"/>
        <end position="591"/>
    </location>
</feature>
<feature type="region of interest" description="Disordered" evidence="1">
    <location>
        <begin position="736"/>
        <end position="1002"/>
    </location>
</feature>
<keyword evidence="3" id="KW-1185">Reference proteome</keyword>
<feature type="region of interest" description="Disordered" evidence="1">
    <location>
        <begin position="421"/>
        <end position="468"/>
    </location>
</feature>
<comment type="caution">
    <text evidence="2">The sequence shown here is derived from an EMBL/GenBank/DDBJ whole genome shotgun (WGS) entry which is preliminary data.</text>
</comment>
<gene>
    <name evidence="2" type="ORF">WR25_05155</name>
</gene>
<feature type="region of interest" description="Disordered" evidence="1">
    <location>
        <begin position="1018"/>
        <end position="1060"/>
    </location>
</feature>
<feature type="region of interest" description="Disordered" evidence="1">
    <location>
        <begin position="81"/>
        <end position="164"/>
    </location>
</feature>
<accession>A0A2A2JZT3</accession>
<organism evidence="2 3">
    <name type="scientific">Diploscapter pachys</name>
    <dbReference type="NCBI Taxonomy" id="2018661"/>
    <lineage>
        <taxon>Eukaryota</taxon>
        <taxon>Metazoa</taxon>
        <taxon>Ecdysozoa</taxon>
        <taxon>Nematoda</taxon>
        <taxon>Chromadorea</taxon>
        <taxon>Rhabditida</taxon>
        <taxon>Rhabditina</taxon>
        <taxon>Rhabditomorpha</taxon>
        <taxon>Rhabditoidea</taxon>
        <taxon>Rhabditidae</taxon>
        <taxon>Diploscapter</taxon>
    </lineage>
</organism>
<protein>
    <submittedName>
        <fullName evidence="2">Uncharacterized protein</fullName>
    </submittedName>
</protein>
<feature type="compositionally biased region" description="Low complexity" evidence="1">
    <location>
        <begin position="936"/>
        <end position="952"/>
    </location>
</feature>
<feature type="compositionally biased region" description="Polar residues" evidence="1">
    <location>
        <begin position="778"/>
        <end position="791"/>
    </location>
</feature>
<feature type="compositionally biased region" description="Basic residues" evidence="1">
    <location>
        <begin position="494"/>
        <end position="507"/>
    </location>
</feature>
<evidence type="ECO:0000313" key="3">
    <source>
        <dbReference type="Proteomes" id="UP000218231"/>
    </source>
</evidence>
<proteinExistence type="predicted"/>
<feature type="compositionally biased region" description="Polar residues" evidence="1">
    <location>
        <begin position="864"/>
        <end position="888"/>
    </location>
</feature>
<dbReference type="STRING" id="2018661.A0A2A2JZT3"/>
<feature type="compositionally biased region" description="Basic and acidic residues" evidence="1">
    <location>
        <begin position="541"/>
        <end position="553"/>
    </location>
</feature>
<feature type="compositionally biased region" description="Low complexity" evidence="1">
    <location>
        <begin position="670"/>
        <end position="682"/>
    </location>
</feature>
<feature type="compositionally biased region" description="Polar residues" evidence="1">
    <location>
        <begin position="1034"/>
        <end position="1050"/>
    </location>
</feature>
<evidence type="ECO:0000313" key="2">
    <source>
        <dbReference type="EMBL" id="PAV67140.1"/>
    </source>
</evidence>
<sequence>MSDRKKQKSAKSRSVTNVPVEDAKCKEMVKSMDDRMFKGLLEEASKIGFKDGRMVLNNLSADGDEGKTNVILKRIVDEVHAEDVKKEEEATTLGIGKPRSSRPAHGAYLGDRVASSSPPPVRREPVQKRNKGKTKQTDYGSSSGREKIIDKSSADKDGEEEGAWVGTNEFDPAQFTKSDYEYETRNKPVKFDDADMDFIDNGGDVEVADLSEQDAGRGQVAKAQVEKYGALDGPPPPSRYRCGNPTDEVVELDQISTMEMGMPNWSYNRGISLLKDVNHSIKVDPKVTEPEEKYLIRDVNRKIMSPDETVLGPQCNGMFSNLSTKVEGTDERPTNSTLFAQHQQRPGIYMSETSQSVPSRLSSATHINSQFSSVSDLGTSNYNMPITDTNSYKLASTLEKPTTGVQNNNNLYTARNKEVPFPKKPEHIKTDHTKLGQQDENKKMNDIKQRKSKKNKKEVISKGSDFGRMGELPIDLLVKEIEGKDLDVTENNKKDKKQPKAATRRKSKDSPVPPAHAAQTQAGEESGLTEDKDSQAAGGGDKQDTKNKPRDEQSSNNQGKTGATQTKTGGSPSAATVGDTVTVTAASVQTQGGNNKQEKQSPKRKKNKQQQGQNQGAEKPMAVTSFDSHSSTSRPSDEGDEEFMSADEGTVSPNESENLYQMVKETSTDSQSQQQPAVSQSGRKGKKSGSVGGIEKNTSVESGSGSGNGSVAGNNPSSAIFLDSANYRDDDEDLAQIEKQFSAMHEEEFITVTGKQRKKAERRTGSAGASHRAPHMGHSQNQKQSSVDTAPSSSESGRRSSFGVNGNPNGGGHGQAGRHFGKKPQPHEVHLNDFIVDEATKRELALAAKQRGNASHHTPHLHSHPQSSTSTQLSNSEKFLTTTEQIEINTDEEMPLLPGANPAINGHSPANQSTQFSYANAVKKSAEPSRECSPNTQPAPQASPVSSTASTSPSPPPSQVSAPPPPPTQEEQTAKQRNNSVSSNSTTAANHSGARVEVIESMPARRTEGITFYYDAEASGQEEQEDKQQHSADESSSGCLTGFDESTQGEHSGHDLTDSTHNQSLGVHAFHVGGKSILLSTCGSNEVSAQAAAAADIIDMIRLMNERWQQFQEKEPMPILYTAAAAHQ</sequence>
<dbReference type="EMBL" id="LIAE01009985">
    <property type="protein sequence ID" value="PAV67140.1"/>
    <property type="molecule type" value="Genomic_DNA"/>
</dbReference>
<feature type="compositionally biased region" description="Basic and acidic residues" evidence="1">
    <location>
        <begin position="421"/>
        <end position="449"/>
    </location>
</feature>
<feature type="compositionally biased region" description="Low complexity" evidence="1">
    <location>
        <begin position="792"/>
        <end position="807"/>
    </location>
</feature>